<dbReference type="SMART" id="SM00091">
    <property type="entry name" value="PAS"/>
    <property type="match status" value="2"/>
</dbReference>
<gene>
    <name evidence="3" type="ORF">HZF05_03775</name>
</gene>
<dbReference type="CDD" id="cd00130">
    <property type="entry name" value="PAS"/>
    <property type="match status" value="1"/>
</dbReference>
<dbReference type="InterPro" id="IPR036165">
    <property type="entry name" value="YefM-like_sf"/>
</dbReference>
<dbReference type="Proteomes" id="UP000570166">
    <property type="component" value="Unassembled WGS sequence"/>
</dbReference>
<evidence type="ECO:0000259" key="2">
    <source>
        <dbReference type="SMART" id="SM00091"/>
    </source>
</evidence>
<sequence>MLERQAPRFVSAAEITRNFGMWQDRTAQGPLIVTHHGRPRCVLVSATAWQQMASIEPVSDDERALIEHDLLAERIDSGFVALDGDLMIRGANALGAMMLGHARDTLVGLSFAEAMPVLADGPVGGQLRRTLRSGEDGRLIAPHGGGKLRVHVFPWPDGVALTLRPAGEEDEADHAERTAVALREAIEAHGAIGTAQISMRGTIKTADAGFARMAGFTAGRLVGVRATDLLALSARTKVSEAMEDVLSGKGARSVDSRLLVNGAEERPVHIAIAPIVEGYGTSGAVIVLS</sequence>
<dbReference type="SUPFAM" id="SSF55785">
    <property type="entry name" value="PYP-like sensor domain (PAS domain)"/>
    <property type="match status" value="2"/>
</dbReference>
<feature type="domain" description="PAS" evidence="2">
    <location>
        <begin position="66"/>
        <end position="132"/>
    </location>
</feature>
<dbReference type="AlphaFoldDB" id="A0A838L6J9"/>
<accession>A0A838L6J9</accession>
<evidence type="ECO:0000256" key="1">
    <source>
        <dbReference type="ARBA" id="ARBA00009981"/>
    </source>
</evidence>
<feature type="domain" description="PAS" evidence="2">
    <location>
        <begin position="181"/>
        <end position="247"/>
    </location>
</feature>
<dbReference type="InterPro" id="IPR035965">
    <property type="entry name" value="PAS-like_dom_sf"/>
</dbReference>
<evidence type="ECO:0000313" key="4">
    <source>
        <dbReference type="Proteomes" id="UP000570166"/>
    </source>
</evidence>
<dbReference type="InterPro" id="IPR000014">
    <property type="entry name" value="PAS"/>
</dbReference>
<dbReference type="EMBL" id="JACEIB010000002">
    <property type="protein sequence ID" value="MBA2933208.1"/>
    <property type="molecule type" value="Genomic_DNA"/>
</dbReference>
<dbReference type="Pfam" id="PF08448">
    <property type="entry name" value="PAS_4"/>
    <property type="match status" value="1"/>
</dbReference>
<comment type="caution">
    <text evidence="3">The sequence shown here is derived from an EMBL/GenBank/DDBJ whole genome shotgun (WGS) entry which is preliminary data.</text>
</comment>
<name>A0A838L6J9_9SPHN</name>
<dbReference type="SUPFAM" id="SSF143120">
    <property type="entry name" value="YefM-like"/>
    <property type="match status" value="1"/>
</dbReference>
<evidence type="ECO:0000313" key="3">
    <source>
        <dbReference type="EMBL" id="MBA2933208.1"/>
    </source>
</evidence>
<keyword evidence="4" id="KW-1185">Reference proteome</keyword>
<dbReference type="InterPro" id="IPR013656">
    <property type="entry name" value="PAS_4"/>
</dbReference>
<comment type="similarity">
    <text evidence="1">Belongs to the phD/YefM antitoxin family.</text>
</comment>
<dbReference type="Gene3D" id="3.30.450.20">
    <property type="entry name" value="PAS domain"/>
    <property type="match status" value="2"/>
</dbReference>
<proteinExistence type="inferred from homology"/>
<organism evidence="3 4">
    <name type="scientific">Sphingomonas chungangi</name>
    <dbReference type="NCBI Taxonomy" id="2683589"/>
    <lineage>
        <taxon>Bacteria</taxon>
        <taxon>Pseudomonadati</taxon>
        <taxon>Pseudomonadota</taxon>
        <taxon>Alphaproteobacteria</taxon>
        <taxon>Sphingomonadales</taxon>
        <taxon>Sphingomonadaceae</taxon>
        <taxon>Sphingomonas</taxon>
    </lineage>
</organism>
<protein>
    <submittedName>
        <fullName evidence="3">Type II toxin-antitoxin system Phd/YefM family antitoxin</fullName>
    </submittedName>
</protein>
<reference evidence="3 4" key="1">
    <citation type="submission" date="2020-07" db="EMBL/GenBank/DDBJ databases">
        <authorList>
            <person name="Sun Q."/>
        </authorList>
    </citation>
    <scope>NUCLEOTIDE SEQUENCE [LARGE SCALE GENOMIC DNA]</scope>
    <source>
        <strain evidence="3 4">CGMCC 1.13654</strain>
    </source>
</reference>